<comment type="similarity">
    <text evidence="7 8">Belongs to the cytochrome b5 family.</text>
</comment>
<keyword evidence="3" id="KW-0812">Transmembrane</keyword>
<dbReference type="InterPro" id="IPR036400">
    <property type="entry name" value="Cyt_B5-like_heme/steroid_sf"/>
</dbReference>
<organism evidence="10 12">
    <name type="scientific">Acanthaster planci</name>
    <name type="common">Crown-of-thorns starfish</name>
    <dbReference type="NCBI Taxonomy" id="133434"/>
    <lineage>
        <taxon>Eukaryota</taxon>
        <taxon>Metazoa</taxon>
        <taxon>Echinodermata</taxon>
        <taxon>Eleutherozoa</taxon>
        <taxon>Asterozoa</taxon>
        <taxon>Asteroidea</taxon>
        <taxon>Valvatacea</taxon>
        <taxon>Valvatida</taxon>
        <taxon>Acanthasteridae</taxon>
        <taxon>Acanthaster</taxon>
    </lineage>
</organism>
<protein>
    <submittedName>
        <fullName evidence="11 12">Cytochrome b5-like</fullName>
    </submittedName>
</protein>
<dbReference type="KEGG" id="aplc:110975621"/>
<dbReference type="GO" id="GO:0016020">
    <property type="term" value="C:membrane"/>
    <property type="evidence" value="ECO:0007669"/>
    <property type="project" value="UniProtKB-SubCell"/>
</dbReference>
<dbReference type="Gene3D" id="3.10.120.10">
    <property type="entry name" value="Cytochrome b5-like heme/steroid binding domain"/>
    <property type="match status" value="1"/>
</dbReference>
<keyword evidence="4 8" id="KW-0479">Metal-binding</keyword>
<dbReference type="PANTHER" id="PTHR19359:SF41">
    <property type="entry name" value="GEO08203P1"/>
    <property type="match status" value="1"/>
</dbReference>
<dbReference type="InterPro" id="IPR050668">
    <property type="entry name" value="Cytochrome_b5"/>
</dbReference>
<dbReference type="GO" id="GO:0020037">
    <property type="term" value="F:heme binding"/>
    <property type="evidence" value="ECO:0007669"/>
    <property type="project" value="UniProtKB-UniRule"/>
</dbReference>
<evidence type="ECO:0000313" key="12">
    <source>
        <dbReference type="RefSeq" id="XP_022083921.1"/>
    </source>
</evidence>
<evidence type="ECO:0000256" key="2">
    <source>
        <dbReference type="ARBA" id="ARBA00022617"/>
    </source>
</evidence>
<evidence type="ECO:0000313" key="11">
    <source>
        <dbReference type="RefSeq" id="XP_022083920.1"/>
    </source>
</evidence>
<sequence>MDARTSDSALPQYTLEEVADHWEAKSCWIVLFNHVYDVTEFLRKHPGGAEILLEHAGKDSTYAFQSKGHSDKAYKLLEKYCIGQLVLCERIY</sequence>
<keyword evidence="10" id="KW-1185">Reference proteome</keyword>
<dbReference type="SMART" id="SM01117">
    <property type="entry name" value="Cyt-b5"/>
    <property type="match status" value="1"/>
</dbReference>
<dbReference type="Pfam" id="PF00173">
    <property type="entry name" value="Cyt-b5"/>
    <property type="match status" value="1"/>
</dbReference>
<evidence type="ECO:0000256" key="4">
    <source>
        <dbReference type="ARBA" id="ARBA00022723"/>
    </source>
</evidence>
<evidence type="ECO:0000259" key="9">
    <source>
        <dbReference type="PROSITE" id="PS50255"/>
    </source>
</evidence>
<evidence type="ECO:0000256" key="3">
    <source>
        <dbReference type="ARBA" id="ARBA00022692"/>
    </source>
</evidence>
<dbReference type="PANTHER" id="PTHR19359">
    <property type="entry name" value="CYTOCHROME B5"/>
    <property type="match status" value="1"/>
</dbReference>
<dbReference type="RefSeq" id="XP_022083924.1">
    <property type="nucleotide sequence ID" value="XM_022228232.1"/>
</dbReference>
<dbReference type="RefSeq" id="XP_022083920.1">
    <property type="nucleotide sequence ID" value="XM_022228228.1"/>
</dbReference>
<keyword evidence="5 8" id="KW-0408">Iron</keyword>
<dbReference type="GO" id="GO:0046872">
    <property type="term" value="F:metal ion binding"/>
    <property type="evidence" value="ECO:0007669"/>
    <property type="project" value="UniProtKB-UniRule"/>
</dbReference>
<dbReference type="FunFam" id="3.10.120.10:FF:000002">
    <property type="entry name" value="Cytochrome b5 type B"/>
    <property type="match status" value="1"/>
</dbReference>
<comment type="subcellular location">
    <subcellularLocation>
        <location evidence="1">Membrane</location>
    </subcellularLocation>
</comment>
<evidence type="ECO:0000313" key="14">
    <source>
        <dbReference type="RefSeq" id="XP_022083924.1"/>
    </source>
</evidence>
<keyword evidence="6" id="KW-0472">Membrane</keyword>
<evidence type="ECO:0000256" key="5">
    <source>
        <dbReference type="ARBA" id="ARBA00023004"/>
    </source>
</evidence>
<dbReference type="PRINTS" id="PR00363">
    <property type="entry name" value="CYTOCHROMEB5"/>
</dbReference>
<dbReference type="SUPFAM" id="SSF55856">
    <property type="entry name" value="Cytochrome b5-like heme/steroid binding domain"/>
    <property type="match status" value="1"/>
</dbReference>
<dbReference type="GeneID" id="110975621"/>
<dbReference type="RefSeq" id="XP_022083922.1">
    <property type="nucleotide sequence ID" value="XM_022228230.1"/>
</dbReference>
<dbReference type="PROSITE" id="PS50255">
    <property type="entry name" value="CYTOCHROME_B5_2"/>
    <property type="match status" value="1"/>
</dbReference>
<gene>
    <name evidence="11 12 13 14" type="primary">LOC110975621</name>
</gene>
<dbReference type="OrthoDB" id="260519at2759"/>
<dbReference type="RefSeq" id="XP_022083921.1">
    <property type="nucleotide sequence ID" value="XM_022228229.1"/>
</dbReference>
<feature type="domain" description="Cytochrome b5 heme-binding" evidence="9">
    <location>
        <begin position="10"/>
        <end position="86"/>
    </location>
</feature>
<dbReference type="InterPro" id="IPR018506">
    <property type="entry name" value="Cyt_B5_heme-BS"/>
</dbReference>
<evidence type="ECO:0000313" key="13">
    <source>
        <dbReference type="RefSeq" id="XP_022083922.1"/>
    </source>
</evidence>
<evidence type="ECO:0000256" key="1">
    <source>
        <dbReference type="ARBA" id="ARBA00004370"/>
    </source>
</evidence>
<proteinExistence type="inferred from homology"/>
<dbReference type="PROSITE" id="PS00191">
    <property type="entry name" value="CYTOCHROME_B5_1"/>
    <property type="match status" value="1"/>
</dbReference>
<keyword evidence="2 8" id="KW-0349">Heme</keyword>
<name>A0A8B7XVM4_ACAPL</name>
<dbReference type="Proteomes" id="UP000694845">
    <property type="component" value="Unplaced"/>
</dbReference>
<accession>A0A8B7XVM4</accession>
<dbReference type="AlphaFoldDB" id="A0A8B7XVM4"/>
<dbReference type="OMA" id="PEHEQTH"/>
<dbReference type="InterPro" id="IPR001199">
    <property type="entry name" value="Cyt_B5-like_heme/steroid-bd"/>
</dbReference>
<evidence type="ECO:0000256" key="6">
    <source>
        <dbReference type="ARBA" id="ARBA00023136"/>
    </source>
</evidence>
<evidence type="ECO:0000313" key="10">
    <source>
        <dbReference type="Proteomes" id="UP000694845"/>
    </source>
</evidence>
<reference evidence="11 12" key="1">
    <citation type="submission" date="2025-04" db="UniProtKB">
        <authorList>
            <consortium name="RefSeq"/>
        </authorList>
    </citation>
    <scope>IDENTIFICATION</scope>
</reference>
<evidence type="ECO:0000256" key="7">
    <source>
        <dbReference type="ARBA" id="ARBA00038168"/>
    </source>
</evidence>
<evidence type="ECO:0000256" key="8">
    <source>
        <dbReference type="RuleBase" id="RU362121"/>
    </source>
</evidence>